<sequence length="97" mass="10512">MCATQNEQSLMVSAVQVDPDIIMIPSAELKLRYYLEPKSTYFTKFSSHCSHCVVSRRQLSGEKANLLTGRLGEPGNIPALVLPSDGMAAGDRKSAIA</sequence>
<gene>
    <name evidence="1" type="ORF">T265_07801</name>
</gene>
<protein>
    <submittedName>
        <fullName evidence="1">Uncharacterized protein</fullName>
    </submittedName>
</protein>
<dbReference type="RefSeq" id="XP_009171685.1">
    <property type="nucleotide sequence ID" value="XM_009173421.1"/>
</dbReference>
<dbReference type="GeneID" id="20321980"/>
<dbReference type="KEGG" id="ovi:T265_07801"/>
<name>A0A074ZBQ2_OPIVI</name>
<accession>A0A074ZBQ2</accession>
<organism evidence="1 2">
    <name type="scientific">Opisthorchis viverrini</name>
    <name type="common">Southeast Asian liver fluke</name>
    <dbReference type="NCBI Taxonomy" id="6198"/>
    <lineage>
        <taxon>Eukaryota</taxon>
        <taxon>Metazoa</taxon>
        <taxon>Spiralia</taxon>
        <taxon>Lophotrochozoa</taxon>
        <taxon>Platyhelminthes</taxon>
        <taxon>Trematoda</taxon>
        <taxon>Digenea</taxon>
        <taxon>Opisthorchiida</taxon>
        <taxon>Opisthorchiata</taxon>
        <taxon>Opisthorchiidae</taxon>
        <taxon>Opisthorchis</taxon>
    </lineage>
</organism>
<keyword evidence="2" id="KW-1185">Reference proteome</keyword>
<dbReference type="CTD" id="20321980"/>
<dbReference type="Proteomes" id="UP000054324">
    <property type="component" value="Unassembled WGS sequence"/>
</dbReference>
<proteinExistence type="predicted"/>
<dbReference type="AlphaFoldDB" id="A0A074ZBQ2"/>
<dbReference type="EMBL" id="KL596805">
    <property type="protein sequence ID" value="KER24573.1"/>
    <property type="molecule type" value="Genomic_DNA"/>
</dbReference>
<evidence type="ECO:0000313" key="2">
    <source>
        <dbReference type="Proteomes" id="UP000054324"/>
    </source>
</evidence>
<evidence type="ECO:0000313" key="1">
    <source>
        <dbReference type="EMBL" id="KER24573.1"/>
    </source>
</evidence>
<reference evidence="1 2" key="1">
    <citation type="submission" date="2013-11" db="EMBL/GenBank/DDBJ databases">
        <title>Opisthorchis viverrini - life in the bile duct.</title>
        <authorList>
            <person name="Young N.D."/>
            <person name="Nagarajan N."/>
            <person name="Lin S.J."/>
            <person name="Korhonen P.K."/>
            <person name="Jex A.R."/>
            <person name="Hall R.S."/>
            <person name="Safavi-Hemami H."/>
            <person name="Kaewkong W."/>
            <person name="Bertrand D."/>
            <person name="Gao S."/>
            <person name="Seet Q."/>
            <person name="Wongkham S."/>
            <person name="Teh B.T."/>
            <person name="Wongkham C."/>
            <person name="Intapan P.M."/>
            <person name="Maleewong W."/>
            <person name="Yang X."/>
            <person name="Hu M."/>
            <person name="Wang Z."/>
            <person name="Hofmann A."/>
            <person name="Sternberg P.W."/>
            <person name="Tan P."/>
            <person name="Wang J."/>
            <person name="Gasser R.B."/>
        </authorList>
    </citation>
    <scope>NUCLEOTIDE SEQUENCE [LARGE SCALE GENOMIC DNA]</scope>
</reference>